<evidence type="ECO:0000313" key="1">
    <source>
        <dbReference type="EMBL" id="CAK9093272.1"/>
    </source>
</evidence>
<accession>A0ABP0QY96</accession>
<gene>
    <name evidence="1" type="ORF">SCF082_LOCUS43871</name>
</gene>
<name>A0ABP0QY96_9DINO</name>
<comment type="caution">
    <text evidence="1">The sequence shown here is derived from an EMBL/GenBank/DDBJ whole genome shotgun (WGS) entry which is preliminary data.</text>
</comment>
<sequence>MASAPVEKSPDAFQDEDKPGLCRKCAESSLDCFAFLGRSTVATGRSAYEVTRQCAYPVKESLLSTADGASNYLHPWQQKLPTDSHLPTFRM</sequence>
<reference evidence="1 2" key="1">
    <citation type="submission" date="2024-02" db="EMBL/GenBank/DDBJ databases">
        <authorList>
            <person name="Chen Y."/>
            <person name="Shah S."/>
            <person name="Dougan E. K."/>
            <person name="Thang M."/>
            <person name="Chan C."/>
        </authorList>
    </citation>
    <scope>NUCLEOTIDE SEQUENCE [LARGE SCALE GENOMIC DNA]</scope>
</reference>
<organism evidence="1 2">
    <name type="scientific">Durusdinium trenchii</name>
    <dbReference type="NCBI Taxonomy" id="1381693"/>
    <lineage>
        <taxon>Eukaryota</taxon>
        <taxon>Sar</taxon>
        <taxon>Alveolata</taxon>
        <taxon>Dinophyceae</taxon>
        <taxon>Suessiales</taxon>
        <taxon>Symbiodiniaceae</taxon>
        <taxon>Durusdinium</taxon>
    </lineage>
</organism>
<keyword evidence="2" id="KW-1185">Reference proteome</keyword>
<evidence type="ECO:0000313" key="2">
    <source>
        <dbReference type="Proteomes" id="UP001642464"/>
    </source>
</evidence>
<dbReference type="EMBL" id="CAXAMM010040451">
    <property type="protein sequence ID" value="CAK9093272.1"/>
    <property type="molecule type" value="Genomic_DNA"/>
</dbReference>
<dbReference type="Proteomes" id="UP001642464">
    <property type="component" value="Unassembled WGS sequence"/>
</dbReference>
<proteinExistence type="predicted"/>
<protein>
    <submittedName>
        <fullName evidence="1">Uncharacterized protein</fullName>
    </submittedName>
</protein>